<evidence type="ECO:0000256" key="4">
    <source>
        <dbReference type="ARBA" id="ARBA00010701"/>
    </source>
</evidence>
<dbReference type="InterPro" id="IPR020422">
    <property type="entry name" value="TYR_PHOSPHATASE_DUAL_dom"/>
</dbReference>
<keyword evidence="6" id="KW-0963">Cytoplasm</keyword>
<dbReference type="EC" id="3.1.3.16" evidence="5"/>
<dbReference type="InterPro" id="IPR000734">
    <property type="entry name" value="TAG_lipase"/>
</dbReference>
<dbReference type="SMART" id="SM00195">
    <property type="entry name" value="DSPc"/>
    <property type="match status" value="1"/>
</dbReference>
<dbReference type="Pfam" id="PF23040">
    <property type="entry name" value="PH_SSH1-like_1st"/>
    <property type="match status" value="1"/>
</dbReference>
<dbReference type="SUPFAM" id="SSF109715">
    <property type="entry name" value="DEK C-terminal domain"/>
    <property type="match status" value="1"/>
</dbReference>
<keyword evidence="12" id="KW-0732">Signal</keyword>
<dbReference type="InterPro" id="IPR013818">
    <property type="entry name" value="Lipase"/>
</dbReference>
<dbReference type="InterPro" id="IPR000387">
    <property type="entry name" value="Tyr_Pase_dom"/>
</dbReference>
<dbReference type="InterPro" id="IPR014876">
    <property type="entry name" value="DEK_C"/>
</dbReference>
<dbReference type="PROSITE" id="PS50056">
    <property type="entry name" value="TYR_PHOSPHATASE_2"/>
    <property type="match status" value="1"/>
</dbReference>
<dbReference type="PROSITE" id="PS51998">
    <property type="entry name" value="DEK_C"/>
    <property type="match status" value="1"/>
</dbReference>
<dbReference type="GO" id="GO:0030837">
    <property type="term" value="P:negative regulation of actin filament polymerization"/>
    <property type="evidence" value="ECO:0007669"/>
    <property type="project" value="InterPro"/>
</dbReference>
<dbReference type="InterPro" id="IPR043588">
    <property type="entry name" value="SSH-N"/>
</dbReference>
<keyword evidence="8" id="KW-0378">Hydrolase</keyword>
<evidence type="ECO:0000259" key="14">
    <source>
        <dbReference type="PROSITE" id="PS50056"/>
    </source>
</evidence>
<dbReference type="GO" id="GO:0006629">
    <property type="term" value="P:lipid metabolic process"/>
    <property type="evidence" value="ECO:0007669"/>
    <property type="project" value="InterPro"/>
</dbReference>
<evidence type="ECO:0000256" key="10">
    <source>
        <dbReference type="ARBA" id="ARBA00023212"/>
    </source>
</evidence>
<evidence type="ECO:0000259" key="15">
    <source>
        <dbReference type="PROSITE" id="PS51998"/>
    </source>
</evidence>
<name>A0A817WDQ3_9BILA</name>
<feature type="chain" id="PRO_5032414902" description="protein-serine/threonine phosphatase" evidence="12">
    <location>
        <begin position="22"/>
        <end position="1061"/>
    </location>
</feature>
<evidence type="ECO:0000256" key="2">
    <source>
        <dbReference type="ARBA" id="ARBA00004613"/>
    </source>
</evidence>
<evidence type="ECO:0000259" key="13">
    <source>
        <dbReference type="PROSITE" id="PS50054"/>
    </source>
</evidence>
<keyword evidence="9" id="KW-0904">Protein phosphatase</keyword>
<dbReference type="Proteomes" id="UP000663865">
    <property type="component" value="Unassembled WGS sequence"/>
</dbReference>
<comment type="catalytic activity">
    <reaction evidence="11">
        <text>O-phospho-L-threonyl-[protein] + H2O = L-threonyl-[protein] + phosphate</text>
        <dbReference type="Rhea" id="RHEA:47004"/>
        <dbReference type="Rhea" id="RHEA-COMP:11060"/>
        <dbReference type="Rhea" id="RHEA-COMP:11605"/>
        <dbReference type="ChEBI" id="CHEBI:15377"/>
        <dbReference type="ChEBI" id="CHEBI:30013"/>
        <dbReference type="ChEBI" id="CHEBI:43474"/>
        <dbReference type="ChEBI" id="CHEBI:61977"/>
        <dbReference type="EC" id="3.1.3.16"/>
    </reaction>
</comment>
<dbReference type="GO" id="GO:0016298">
    <property type="term" value="F:lipase activity"/>
    <property type="evidence" value="ECO:0007669"/>
    <property type="project" value="InterPro"/>
</dbReference>
<evidence type="ECO:0000256" key="5">
    <source>
        <dbReference type="ARBA" id="ARBA00013081"/>
    </source>
</evidence>
<keyword evidence="7" id="KW-0964">Secreted</keyword>
<dbReference type="Gene3D" id="3.40.50.1820">
    <property type="entry name" value="alpha/beta hydrolase"/>
    <property type="match status" value="1"/>
</dbReference>
<protein>
    <recommendedName>
        <fullName evidence="5">protein-serine/threonine phosphatase</fullName>
        <ecNumber evidence="5">3.1.3.16</ecNumber>
    </recommendedName>
</protein>
<dbReference type="CDD" id="cd00707">
    <property type="entry name" value="Pancreat_lipase_like"/>
    <property type="match status" value="1"/>
</dbReference>
<dbReference type="Pfam" id="PF00782">
    <property type="entry name" value="DSPc"/>
    <property type="match status" value="1"/>
</dbReference>
<sequence length="1061" mass="119018">MLSELGIRYLLLGLFTISISARIIPLENVANEPLTIDIISTNNMPIVPAMPTMDQAIQVPISPKLFHKSVCYPVVGCYDNKEPYNNAALEIPQSPEHIDTHFLLFTQETPTTPEFLSYDGNDQSIKESSINSSRWLRIIVHGFANNRNSIWIKPLQDELFKLKDKEFSDVLVVDWSNGAKLPFYPHAASNTRLVGKQIGLLLQKLNNIKGLSYDKVHCIGHSLGAHTCGLASNTINNQMARISGLDPAGPLFEGKDVVLRLDKNDAKFVDIIHSNTELALGVGLGSSEPSGHVDFYANGGRSQPGCPSVNTLIGDIFVGQSQVAFEQTSCSHSRSHEYFTESINSECPYNAFPCHDYESFVNGECVQCSTSGCAQMGFHSIYSLARGNMYLTTKSSSPFCGHHYLIELGLDRDMSTAHGEILVSIHSNFEMLTNTSMTLKSDVDIKAGDVFHHVFSFNTNFDKVDYAIVHFNKAKTFLGIGSEKGQEIIVSSLRLKSIEDSAIYSAPCEAHFTNPSIHPSVPVAFYFHVFFINLFKVTILINNETHSRSQLSSSPTKQIALFSDNENLSLPKIATVATNTIDRHLARIVAGNAENLRAHLDSMYKLLRPDDRLTLMVQLESGFPNRYRYLVIVTCVGRQETEESAILGFDVDTNEITIGMALPIWADLDISLDGDGGFKLTSYDRCHIFKPVSVQALWTAYQSLHKASNQARLYNYIANNGVTHSWIEYYRNPDIRSNQTYVNEWNQMDDILSHRSDSPHLYQPLSSDEETLHAKIHVKLKEIMLQVDLDEVTSKFLREQLENAFQMSLSPYKQYIDDVMLQILAQMDKPTMILPHLYLGSEWNASNFEELKANNIGYVLNVSREIDNFFPGHFKYLNVRVHDHDDADLLKEWEKTFRFINEAKANNQCCLVHCKMGISRSASTVLAYLMKENNHSFADALEHVKTRRSCINPNGGFRNQLLIYEGILAANKTFRSKLNDSQTTTTTIGKKTVTIPAITSSSRSTKITPNIPVQRSSSSNPIVLMRTRSPNKSSPIVVLPRQTLDHCKQTSHVTTRPNSMI</sequence>
<keyword evidence="10" id="KW-0206">Cytoskeleton</keyword>
<proteinExistence type="inferred from homology"/>
<evidence type="ECO:0000313" key="17">
    <source>
        <dbReference type="Proteomes" id="UP000663865"/>
    </source>
</evidence>
<dbReference type="PROSITE" id="PS50054">
    <property type="entry name" value="TYR_PHOSPHATASE_DUAL"/>
    <property type="match status" value="1"/>
</dbReference>
<dbReference type="GO" id="GO:0005576">
    <property type="term" value="C:extracellular region"/>
    <property type="evidence" value="ECO:0007669"/>
    <property type="project" value="UniProtKB-SubCell"/>
</dbReference>
<dbReference type="SUPFAM" id="SSF53474">
    <property type="entry name" value="alpha/beta-Hydrolases"/>
    <property type="match status" value="1"/>
</dbReference>
<evidence type="ECO:0000256" key="9">
    <source>
        <dbReference type="ARBA" id="ARBA00022912"/>
    </source>
</evidence>
<evidence type="ECO:0000256" key="12">
    <source>
        <dbReference type="SAM" id="SignalP"/>
    </source>
</evidence>
<dbReference type="InterPro" id="IPR000340">
    <property type="entry name" value="Dual-sp_phosphatase_cat-dom"/>
</dbReference>
<feature type="signal peptide" evidence="12">
    <location>
        <begin position="1"/>
        <end position="21"/>
    </location>
</feature>
<dbReference type="InterPro" id="IPR029021">
    <property type="entry name" value="Prot-tyrosine_phosphatase-like"/>
</dbReference>
<evidence type="ECO:0000256" key="3">
    <source>
        <dbReference type="ARBA" id="ARBA00009580"/>
    </source>
</evidence>
<dbReference type="SUPFAM" id="SSF52799">
    <property type="entry name" value="(Phosphotyrosine protein) phosphatases II"/>
    <property type="match status" value="1"/>
</dbReference>
<organism evidence="16 17">
    <name type="scientific">Rotaria socialis</name>
    <dbReference type="NCBI Taxonomy" id="392032"/>
    <lineage>
        <taxon>Eukaryota</taxon>
        <taxon>Metazoa</taxon>
        <taxon>Spiralia</taxon>
        <taxon>Gnathifera</taxon>
        <taxon>Rotifera</taxon>
        <taxon>Eurotatoria</taxon>
        <taxon>Bdelloidea</taxon>
        <taxon>Philodinida</taxon>
        <taxon>Philodinidae</taxon>
        <taxon>Rotaria</taxon>
    </lineage>
</organism>
<dbReference type="InterPro" id="IPR033906">
    <property type="entry name" value="Lipase_N"/>
</dbReference>
<comment type="similarity">
    <text evidence="3">Belongs to the protein-tyrosine phosphatase family.</text>
</comment>
<dbReference type="AlphaFoldDB" id="A0A817WDQ3"/>
<dbReference type="Pfam" id="PF08766">
    <property type="entry name" value="DEK_C"/>
    <property type="match status" value="1"/>
</dbReference>
<gene>
    <name evidence="16" type="ORF">KIK155_LOCUS3915</name>
</gene>
<comment type="subcellular location">
    <subcellularLocation>
        <location evidence="1">Cytoplasm</location>
        <location evidence="1">Cytoskeleton</location>
    </subcellularLocation>
    <subcellularLocation>
        <location evidence="2">Secreted</location>
    </subcellularLocation>
</comment>
<dbReference type="GO" id="GO:0004722">
    <property type="term" value="F:protein serine/threonine phosphatase activity"/>
    <property type="evidence" value="ECO:0007669"/>
    <property type="project" value="UniProtKB-EC"/>
</dbReference>
<evidence type="ECO:0000256" key="8">
    <source>
        <dbReference type="ARBA" id="ARBA00022801"/>
    </source>
</evidence>
<dbReference type="InterPro" id="IPR043587">
    <property type="entry name" value="Phosphatase_SSH-like"/>
</dbReference>
<dbReference type="Gene3D" id="3.90.190.10">
    <property type="entry name" value="Protein tyrosine phosphatase superfamily"/>
    <property type="match status" value="1"/>
</dbReference>
<dbReference type="InterPro" id="IPR029058">
    <property type="entry name" value="AB_hydrolase_fold"/>
</dbReference>
<reference evidence="16" key="1">
    <citation type="submission" date="2021-02" db="EMBL/GenBank/DDBJ databases">
        <authorList>
            <person name="Nowell W R."/>
        </authorList>
    </citation>
    <scope>NUCLEOTIDE SEQUENCE</scope>
</reference>
<dbReference type="PRINTS" id="PR00821">
    <property type="entry name" value="TAGLIPASE"/>
</dbReference>
<evidence type="ECO:0000256" key="6">
    <source>
        <dbReference type="ARBA" id="ARBA00022490"/>
    </source>
</evidence>
<feature type="domain" description="Tyrosine specific protein phosphatases" evidence="14">
    <location>
        <begin position="891"/>
        <end position="948"/>
    </location>
</feature>
<comment type="similarity">
    <text evidence="4">Belongs to the AB hydrolase superfamily. Lipase family.</text>
</comment>
<feature type="domain" description="DEK-C" evidence="15">
    <location>
        <begin position="770"/>
        <end position="825"/>
    </location>
</feature>
<dbReference type="Pfam" id="PF00151">
    <property type="entry name" value="Lipase"/>
    <property type="match status" value="1"/>
</dbReference>
<dbReference type="GO" id="GO:0005856">
    <property type="term" value="C:cytoskeleton"/>
    <property type="evidence" value="ECO:0007669"/>
    <property type="project" value="UniProtKB-SubCell"/>
</dbReference>
<dbReference type="FunFam" id="3.90.190.10:FF:000004">
    <property type="entry name" value="Protein phosphatase Slingshot homolog 2"/>
    <property type="match status" value="1"/>
</dbReference>
<evidence type="ECO:0000256" key="1">
    <source>
        <dbReference type="ARBA" id="ARBA00004245"/>
    </source>
</evidence>
<dbReference type="PROSITE" id="PS00383">
    <property type="entry name" value="TYR_PHOSPHATASE_1"/>
    <property type="match status" value="1"/>
</dbReference>
<evidence type="ECO:0000313" key="16">
    <source>
        <dbReference type="EMBL" id="CAF3354461.1"/>
    </source>
</evidence>
<dbReference type="PANTHER" id="PTHR45864:SF2">
    <property type="entry name" value="PROTEIN PHOSPHATASE SLINGSHOT"/>
    <property type="match status" value="1"/>
</dbReference>
<dbReference type="EMBL" id="CAJNYV010000277">
    <property type="protein sequence ID" value="CAF3354461.1"/>
    <property type="molecule type" value="Genomic_DNA"/>
</dbReference>
<comment type="caution">
    <text evidence="16">The sequence shown here is derived from an EMBL/GenBank/DDBJ whole genome shotgun (WGS) entry which is preliminary data.</text>
</comment>
<feature type="domain" description="Tyrosine-protein phosphatase" evidence="13">
    <location>
        <begin position="829"/>
        <end position="970"/>
    </location>
</feature>
<evidence type="ECO:0000256" key="7">
    <source>
        <dbReference type="ARBA" id="ARBA00022525"/>
    </source>
</evidence>
<accession>A0A817WDQ3</accession>
<evidence type="ECO:0000256" key="11">
    <source>
        <dbReference type="ARBA" id="ARBA00048336"/>
    </source>
</evidence>
<dbReference type="PANTHER" id="PTHR45864">
    <property type="entry name" value="SLINGSHOT PROTEIN PHOSPHATASE HOMOLOG"/>
    <property type="match status" value="1"/>
</dbReference>
<dbReference type="GO" id="GO:0003779">
    <property type="term" value="F:actin binding"/>
    <property type="evidence" value="ECO:0007669"/>
    <property type="project" value="InterPro"/>
</dbReference>
<dbReference type="InterPro" id="IPR016130">
    <property type="entry name" value="Tyr_Pase_AS"/>
</dbReference>